<accession>A0A817B5N6</accession>
<protein>
    <submittedName>
        <fullName evidence="2">(rape) hypothetical protein</fullName>
    </submittedName>
</protein>
<keyword evidence="1" id="KW-0472">Membrane</keyword>
<proteinExistence type="predicted"/>
<keyword evidence="1" id="KW-0812">Transmembrane</keyword>
<organism evidence="2">
    <name type="scientific">Brassica napus</name>
    <name type="common">Rape</name>
    <dbReference type="NCBI Taxonomy" id="3708"/>
    <lineage>
        <taxon>Eukaryota</taxon>
        <taxon>Viridiplantae</taxon>
        <taxon>Streptophyta</taxon>
        <taxon>Embryophyta</taxon>
        <taxon>Tracheophyta</taxon>
        <taxon>Spermatophyta</taxon>
        <taxon>Magnoliopsida</taxon>
        <taxon>eudicotyledons</taxon>
        <taxon>Gunneridae</taxon>
        <taxon>Pentapetalae</taxon>
        <taxon>rosids</taxon>
        <taxon>malvids</taxon>
        <taxon>Brassicales</taxon>
        <taxon>Brassicaceae</taxon>
        <taxon>Brassiceae</taxon>
        <taxon>Brassica</taxon>
    </lineage>
</organism>
<keyword evidence="1" id="KW-1133">Transmembrane helix</keyword>
<reference evidence="2" key="1">
    <citation type="submission" date="2021-01" db="EMBL/GenBank/DDBJ databases">
        <authorList>
            <consortium name="Genoscope - CEA"/>
            <person name="William W."/>
        </authorList>
    </citation>
    <scope>NUCLEOTIDE SEQUENCE</scope>
</reference>
<dbReference type="EMBL" id="HG994364">
    <property type="protein sequence ID" value="CAF2346691.1"/>
    <property type="molecule type" value="Genomic_DNA"/>
</dbReference>
<sequence>MGFRTHKLIEKGLFGFVTCGLGCKSLALMLMHASCSWKAGSPLKGFINASTSGGLGFESQQRRIKQIYREKHTRDLRYGARCTVRYGSHRTAQDDAVRCESS</sequence>
<dbReference type="AlphaFoldDB" id="A0A817B5N6"/>
<evidence type="ECO:0000313" key="2">
    <source>
        <dbReference type="EMBL" id="CAF2346691.1"/>
    </source>
</evidence>
<gene>
    <name evidence="2" type="ORF">DARMORV10_A10P23710.1</name>
</gene>
<evidence type="ECO:0000256" key="1">
    <source>
        <dbReference type="SAM" id="Phobius"/>
    </source>
</evidence>
<dbReference type="Proteomes" id="UP001295469">
    <property type="component" value="Chromosome A10"/>
</dbReference>
<feature type="transmembrane region" description="Helical" evidence="1">
    <location>
        <begin position="12"/>
        <end position="33"/>
    </location>
</feature>
<name>A0A817B5N6_BRANA</name>